<protein>
    <submittedName>
        <fullName evidence="2">MarR family transcriptional regulator</fullName>
    </submittedName>
</protein>
<feature type="domain" description="HTH marR-type" evidence="1">
    <location>
        <begin position="21"/>
        <end position="153"/>
    </location>
</feature>
<dbReference type="KEGG" id="pye:A6J80_19610"/>
<dbReference type="InterPro" id="IPR000835">
    <property type="entry name" value="HTH_MarR-typ"/>
</dbReference>
<dbReference type="InterPro" id="IPR036390">
    <property type="entry name" value="WH_DNA-bd_sf"/>
</dbReference>
<dbReference type="Proteomes" id="UP000191257">
    <property type="component" value="Chromosome"/>
</dbReference>
<dbReference type="InterPro" id="IPR036388">
    <property type="entry name" value="WH-like_DNA-bd_sf"/>
</dbReference>
<dbReference type="PANTHER" id="PTHR33164:SF43">
    <property type="entry name" value="HTH-TYPE TRANSCRIPTIONAL REPRESSOR YETL"/>
    <property type="match status" value="1"/>
</dbReference>
<evidence type="ECO:0000313" key="2">
    <source>
        <dbReference type="EMBL" id="ARC38276.1"/>
    </source>
</evidence>
<dbReference type="GO" id="GO:0003700">
    <property type="term" value="F:DNA-binding transcription factor activity"/>
    <property type="evidence" value="ECO:0007669"/>
    <property type="project" value="InterPro"/>
</dbReference>
<dbReference type="PROSITE" id="PS50995">
    <property type="entry name" value="HTH_MARR_2"/>
    <property type="match status" value="1"/>
</dbReference>
<dbReference type="EMBL" id="CP020442">
    <property type="protein sequence ID" value="ARC38276.1"/>
    <property type="molecule type" value="Genomic_DNA"/>
</dbReference>
<organism evidence="2 3">
    <name type="scientific">Paracoccus yeei</name>
    <dbReference type="NCBI Taxonomy" id="147645"/>
    <lineage>
        <taxon>Bacteria</taxon>
        <taxon>Pseudomonadati</taxon>
        <taxon>Pseudomonadota</taxon>
        <taxon>Alphaproteobacteria</taxon>
        <taxon>Rhodobacterales</taxon>
        <taxon>Paracoccaceae</taxon>
        <taxon>Paracoccus</taxon>
    </lineage>
</organism>
<evidence type="ECO:0000259" key="1">
    <source>
        <dbReference type="PROSITE" id="PS50995"/>
    </source>
</evidence>
<dbReference type="Gene3D" id="1.10.10.10">
    <property type="entry name" value="Winged helix-like DNA-binding domain superfamily/Winged helix DNA-binding domain"/>
    <property type="match status" value="1"/>
</dbReference>
<name>A0A1V0GWM7_9RHOB</name>
<dbReference type="STRING" id="147645.A6J80_19610"/>
<sequence length="158" mass="17610">MPGEFLKKAQETGAESPLHLRDLIGYHLKRASAWDLHGANAALEAAGLRTVSMSVLLTITERPGVSAAEICRSLRMQRANIVAVLAELESRGLFLREADPEDNRVQRLFPTAKGREEAQRMLGLIRAHEDQMLAGLTLAERDELRRMLAIIWREDGEG</sequence>
<dbReference type="eggNOG" id="COG1846">
    <property type="taxonomic scope" value="Bacteria"/>
</dbReference>
<dbReference type="SUPFAM" id="SSF46785">
    <property type="entry name" value="Winged helix' DNA-binding domain"/>
    <property type="match status" value="1"/>
</dbReference>
<reference evidence="2" key="1">
    <citation type="submission" date="2017-12" db="EMBL/GenBank/DDBJ databases">
        <title>FDA dAtabase for Regulatory Grade micrObial Sequences (FDA-ARGOS): Supporting development and validation of Infectious Disease Dx tests.</title>
        <authorList>
            <person name="Campos J."/>
            <person name="Goldberg B."/>
            <person name="Tallon L."/>
            <person name="Sadzewicz L."/>
            <person name="Sengamalay N."/>
            <person name="Ott S."/>
            <person name="Godinez A."/>
            <person name="Nagaraj S."/>
            <person name="Vyas G."/>
            <person name="Aluvathingal J."/>
            <person name="Nadendla S."/>
            <person name="Geyer C."/>
            <person name="Nandy P."/>
            <person name="Hobson J."/>
            <person name="Sichtig H."/>
        </authorList>
    </citation>
    <scope>NUCLEOTIDE SEQUENCE</scope>
    <source>
        <strain evidence="2">FDAARGOS_252</strain>
    </source>
</reference>
<accession>A0A1V0GWM7</accession>
<dbReference type="PRINTS" id="PR00598">
    <property type="entry name" value="HTHMARR"/>
</dbReference>
<gene>
    <name evidence="2" type="ORF">A6J80_19610</name>
</gene>
<dbReference type="SMART" id="SM00347">
    <property type="entry name" value="HTH_MARR"/>
    <property type="match status" value="1"/>
</dbReference>
<dbReference type="InterPro" id="IPR039422">
    <property type="entry name" value="MarR/SlyA-like"/>
</dbReference>
<dbReference type="PANTHER" id="PTHR33164">
    <property type="entry name" value="TRANSCRIPTIONAL REGULATOR, MARR FAMILY"/>
    <property type="match status" value="1"/>
</dbReference>
<proteinExistence type="predicted"/>
<evidence type="ECO:0000313" key="3">
    <source>
        <dbReference type="Proteomes" id="UP000191257"/>
    </source>
</evidence>
<dbReference type="Pfam" id="PF13463">
    <property type="entry name" value="HTH_27"/>
    <property type="match status" value="1"/>
</dbReference>
<dbReference type="AlphaFoldDB" id="A0A1V0GWM7"/>
<dbReference type="GO" id="GO:0006950">
    <property type="term" value="P:response to stress"/>
    <property type="evidence" value="ECO:0007669"/>
    <property type="project" value="TreeGrafter"/>
</dbReference>
<keyword evidence="3" id="KW-1185">Reference proteome</keyword>